<accession>A0A8J6QJ00</accession>
<protein>
    <recommendedName>
        <fullName evidence="4">Transmembrane cytochrome oxidase associated protein</fullName>
    </recommendedName>
</protein>
<evidence type="ECO:0000256" key="1">
    <source>
        <dbReference type="SAM" id="Phobius"/>
    </source>
</evidence>
<feature type="transmembrane region" description="Helical" evidence="1">
    <location>
        <begin position="12"/>
        <end position="30"/>
    </location>
</feature>
<keyword evidence="1" id="KW-1133">Transmembrane helix</keyword>
<keyword evidence="3" id="KW-1185">Reference proteome</keyword>
<evidence type="ECO:0000313" key="2">
    <source>
        <dbReference type="EMBL" id="MBD1391130.1"/>
    </source>
</evidence>
<organism evidence="2 3">
    <name type="scientific">Neiella litorisoli</name>
    <dbReference type="NCBI Taxonomy" id="2771431"/>
    <lineage>
        <taxon>Bacteria</taxon>
        <taxon>Pseudomonadati</taxon>
        <taxon>Pseudomonadota</taxon>
        <taxon>Gammaproteobacteria</taxon>
        <taxon>Alteromonadales</taxon>
        <taxon>Echinimonadaceae</taxon>
        <taxon>Neiella</taxon>
    </lineage>
</organism>
<dbReference type="Proteomes" id="UP000638014">
    <property type="component" value="Unassembled WGS sequence"/>
</dbReference>
<keyword evidence="1" id="KW-0812">Transmembrane</keyword>
<sequence length="177" mass="19797">MTTKQAASRRTFLLVLLAFAAPVLVALLILKQGWFNGGVTSHGQMVMPPLQRAEWRQQQWHNSWALIGICQQQCDATQSYLQRIKTTLGQYQQRVVVLSVGAQAPSQTGQQLFWRSQLSNLPERWAAAGTILIMDPLGHVMLTYPPLQAGAEREQIAEQGRGVKADLYKMLKLSRIG</sequence>
<dbReference type="RefSeq" id="WP_191146189.1">
    <property type="nucleotide sequence ID" value="NZ_JACXAF010000028.1"/>
</dbReference>
<name>A0A8J6QJ00_9GAMM</name>
<evidence type="ECO:0008006" key="4">
    <source>
        <dbReference type="Google" id="ProtNLM"/>
    </source>
</evidence>
<evidence type="ECO:0000313" key="3">
    <source>
        <dbReference type="Proteomes" id="UP000638014"/>
    </source>
</evidence>
<dbReference type="EMBL" id="JACXAF010000028">
    <property type="protein sequence ID" value="MBD1391130.1"/>
    <property type="molecule type" value="Genomic_DNA"/>
</dbReference>
<keyword evidence="1" id="KW-0472">Membrane</keyword>
<comment type="caution">
    <text evidence="2">The sequence shown here is derived from an EMBL/GenBank/DDBJ whole genome shotgun (WGS) entry which is preliminary data.</text>
</comment>
<reference evidence="2" key="1">
    <citation type="submission" date="2020-09" db="EMBL/GenBank/DDBJ databases">
        <title>A novel bacterium of genus Neiella, isolated from South China Sea.</title>
        <authorList>
            <person name="Huang H."/>
            <person name="Mo K."/>
            <person name="Hu Y."/>
        </authorList>
    </citation>
    <scope>NUCLEOTIDE SEQUENCE</scope>
    <source>
        <strain evidence="2">HB171785</strain>
    </source>
</reference>
<dbReference type="AlphaFoldDB" id="A0A8J6QJ00"/>
<gene>
    <name evidence="2" type="ORF">IC617_17005</name>
</gene>
<proteinExistence type="predicted"/>